<organism evidence="1 2">
    <name type="scientific">Batillaria attramentaria</name>
    <dbReference type="NCBI Taxonomy" id="370345"/>
    <lineage>
        <taxon>Eukaryota</taxon>
        <taxon>Metazoa</taxon>
        <taxon>Spiralia</taxon>
        <taxon>Lophotrochozoa</taxon>
        <taxon>Mollusca</taxon>
        <taxon>Gastropoda</taxon>
        <taxon>Caenogastropoda</taxon>
        <taxon>Sorbeoconcha</taxon>
        <taxon>Cerithioidea</taxon>
        <taxon>Batillariidae</taxon>
        <taxon>Batillaria</taxon>
    </lineage>
</organism>
<dbReference type="AlphaFoldDB" id="A0ABD0J202"/>
<comment type="caution">
    <text evidence="1">The sequence shown here is derived from an EMBL/GenBank/DDBJ whole genome shotgun (WGS) entry which is preliminary data.</text>
</comment>
<sequence>MAYSTSPVSHLVSHAMQYVKDSKTMELYEKTQRQLYNMLRRRRGVYVGATQNPEGRASAHASRFPGRNMHFARTENMQNAEQRLIDACPRCHNIQSGSNVPQKKGFVYIIY</sequence>
<evidence type="ECO:0000313" key="2">
    <source>
        <dbReference type="Proteomes" id="UP001519460"/>
    </source>
</evidence>
<gene>
    <name evidence="1" type="ORF">BaRGS_00039776</name>
</gene>
<proteinExistence type="predicted"/>
<dbReference type="Proteomes" id="UP001519460">
    <property type="component" value="Unassembled WGS sequence"/>
</dbReference>
<accession>A0ABD0J202</accession>
<name>A0ABD0J202_9CAEN</name>
<keyword evidence="2" id="KW-1185">Reference proteome</keyword>
<protein>
    <submittedName>
        <fullName evidence="1">Uncharacterized protein</fullName>
    </submittedName>
</protein>
<evidence type="ECO:0000313" key="1">
    <source>
        <dbReference type="EMBL" id="KAK7452078.1"/>
    </source>
</evidence>
<reference evidence="1 2" key="1">
    <citation type="journal article" date="2023" name="Sci. Data">
        <title>Genome assembly of the Korean intertidal mud-creeper Batillaria attramentaria.</title>
        <authorList>
            <person name="Patra A.K."/>
            <person name="Ho P.T."/>
            <person name="Jun S."/>
            <person name="Lee S.J."/>
            <person name="Kim Y."/>
            <person name="Won Y.J."/>
        </authorList>
    </citation>
    <scope>NUCLEOTIDE SEQUENCE [LARGE SCALE GENOMIC DNA]</scope>
    <source>
        <strain evidence="1">Wonlab-2016</strain>
    </source>
</reference>
<dbReference type="EMBL" id="JACVVK020000722">
    <property type="protein sequence ID" value="KAK7452078.1"/>
    <property type="molecule type" value="Genomic_DNA"/>
</dbReference>